<evidence type="ECO:0000256" key="1">
    <source>
        <dbReference type="ARBA" id="ARBA00022491"/>
    </source>
</evidence>
<evidence type="ECO:0000313" key="7">
    <source>
        <dbReference type="EMBL" id="KAB8137582.1"/>
    </source>
</evidence>
<dbReference type="AlphaFoldDB" id="A0A7C8GTX0"/>
<evidence type="ECO:0000259" key="6">
    <source>
        <dbReference type="PROSITE" id="PS50977"/>
    </source>
</evidence>
<comment type="caution">
    <text evidence="7">The sequence shown here is derived from an EMBL/GenBank/DDBJ whole genome shotgun (WGS) entry which is preliminary data.</text>
</comment>
<keyword evidence="8" id="KW-1185">Reference proteome</keyword>
<dbReference type="Proteomes" id="UP000480246">
    <property type="component" value="Unassembled WGS sequence"/>
</dbReference>
<keyword evidence="3 5" id="KW-0238">DNA-binding</keyword>
<evidence type="ECO:0000256" key="3">
    <source>
        <dbReference type="ARBA" id="ARBA00023125"/>
    </source>
</evidence>
<keyword evidence="4" id="KW-0804">Transcription</keyword>
<evidence type="ECO:0000256" key="5">
    <source>
        <dbReference type="PROSITE-ProRule" id="PRU00335"/>
    </source>
</evidence>
<proteinExistence type="predicted"/>
<protein>
    <submittedName>
        <fullName evidence="7">TetR family transcriptional regulator</fullName>
    </submittedName>
</protein>
<evidence type="ECO:0000256" key="2">
    <source>
        <dbReference type="ARBA" id="ARBA00023015"/>
    </source>
</evidence>
<dbReference type="InterPro" id="IPR001647">
    <property type="entry name" value="HTH_TetR"/>
</dbReference>
<evidence type="ECO:0000313" key="8">
    <source>
        <dbReference type="Proteomes" id="UP000480246"/>
    </source>
</evidence>
<keyword evidence="1" id="KW-0678">Repressor</keyword>
<name>A0A7C8GTX0_9BACI</name>
<dbReference type="InterPro" id="IPR009057">
    <property type="entry name" value="Homeodomain-like_sf"/>
</dbReference>
<dbReference type="OrthoDB" id="9816296at2"/>
<dbReference type="GO" id="GO:0003677">
    <property type="term" value="F:DNA binding"/>
    <property type="evidence" value="ECO:0007669"/>
    <property type="project" value="UniProtKB-UniRule"/>
</dbReference>
<dbReference type="SUPFAM" id="SSF48498">
    <property type="entry name" value="Tetracyclin repressor-like, C-terminal domain"/>
    <property type="match status" value="1"/>
</dbReference>
<evidence type="ECO:0000256" key="4">
    <source>
        <dbReference type="ARBA" id="ARBA00023163"/>
    </source>
</evidence>
<dbReference type="SUPFAM" id="SSF46689">
    <property type="entry name" value="Homeodomain-like"/>
    <property type="match status" value="1"/>
</dbReference>
<feature type="domain" description="HTH tetR-type" evidence="6">
    <location>
        <begin position="8"/>
        <end position="68"/>
    </location>
</feature>
<reference evidence="7 8" key="1">
    <citation type="submission" date="2019-10" db="EMBL/GenBank/DDBJ databases">
        <title>Gracilibacillus sp. nov. isolated from rice seeds.</title>
        <authorList>
            <person name="He S."/>
        </authorList>
    </citation>
    <scope>NUCLEOTIDE SEQUENCE [LARGE SCALE GENOMIC DNA]</scope>
    <source>
        <strain evidence="7 8">TD8</strain>
    </source>
</reference>
<dbReference type="InterPro" id="IPR023772">
    <property type="entry name" value="DNA-bd_HTH_TetR-type_CS"/>
</dbReference>
<dbReference type="Pfam" id="PF13977">
    <property type="entry name" value="TetR_C_6"/>
    <property type="match status" value="1"/>
</dbReference>
<dbReference type="InterPro" id="IPR039538">
    <property type="entry name" value="BetI_C"/>
</dbReference>
<dbReference type="RefSeq" id="WP_153402606.1">
    <property type="nucleotide sequence ID" value="NZ_ML762428.1"/>
</dbReference>
<sequence>MPKIVDHDQRKVHIAEATWKVIVENGLEKATVRKVAATAGLSVGSLRHYFSTQSELLQFSMKLVTERVTQRIQSSHYKGDRVDIAIQALGEMLPLDEERKIEMEVWFVFSSKTLVDKKLKQLSEATFEEMHNGLINIMQFLQKGNLLKPGLDEKLEISRLHAIIDGMALHHLLHPDKLTYEKMIDTLTYHLKSIVERGNES</sequence>
<dbReference type="Pfam" id="PF00440">
    <property type="entry name" value="TetR_N"/>
    <property type="match status" value="1"/>
</dbReference>
<accession>A0A7C8GTX0</accession>
<dbReference type="Gene3D" id="1.10.357.10">
    <property type="entry name" value="Tetracycline Repressor, domain 2"/>
    <property type="match status" value="1"/>
</dbReference>
<keyword evidence="2" id="KW-0805">Transcription regulation</keyword>
<dbReference type="PROSITE" id="PS50977">
    <property type="entry name" value="HTH_TETR_2"/>
    <property type="match status" value="1"/>
</dbReference>
<dbReference type="InterPro" id="IPR036271">
    <property type="entry name" value="Tet_transcr_reg_TetR-rel_C_sf"/>
</dbReference>
<feature type="DNA-binding region" description="H-T-H motif" evidence="5">
    <location>
        <begin position="31"/>
        <end position="50"/>
    </location>
</feature>
<gene>
    <name evidence="7" type="ORF">F9U64_08685</name>
</gene>
<dbReference type="PROSITE" id="PS01081">
    <property type="entry name" value="HTH_TETR_1"/>
    <property type="match status" value="1"/>
</dbReference>
<organism evidence="7 8">
    <name type="scientific">Gracilibacillus oryzae</name>
    <dbReference type="NCBI Taxonomy" id="1672701"/>
    <lineage>
        <taxon>Bacteria</taxon>
        <taxon>Bacillati</taxon>
        <taxon>Bacillota</taxon>
        <taxon>Bacilli</taxon>
        <taxon>Bacillales</taxon>
        <taxon>Bacillaceae</taxon>
        <taxon>Gracilibacillus</taxon>
    </lineage>
</organism>
<dbReference type="EMBL" id="WEID01000040">
    <property type="protein sequence ID" value="KAB8137582.1"/>
    <property type="molecule type" value="Genomic_DNA"/>
</dbReference>